<comment type="cofactor">
    <cofactor evidence="1">
        <name>Mg(2+)</name>
        <dbReference type="ChEBI" id="CHEBI:18420"/>
    </cofactor>
</comment>
<evidence type="ECO:0000256" key="4">
    <source>
        <dbReference type="ARBA" id="ARBA00022842"/>
    </source>
</evidence>
<dbReference type="InterPro" id="IPR036412">
    <property type="entry name" value="HAD-like_sf"/>
</dbReference>
<dbReference type="EMBL" id="JAMPKM010000002">
    <property type="protein sequence ID" value="MEP0816713.1"/>
    <property type="molecule type" value="Genomic_DNA"/>
</dbReference>
<name>A0ABV0J606_9CYAN</name>
<evidence type="ECO:0000256" key="3">
    <source>
        <dbReference type="ARBA" id="ARBA00022723"/>
    </source>
</evidence>
<dbReference type="Gene3D" id="1.10.150.240">
    <property type="entry name" value="Putative phosphatase, domain 2"/>
    <property type="match status" value="1"/>
</dbReference>
<dbReference type="PANTHER" id="PTHR46193">
    <property type="entry name" value="6-PHOSPHOGLUCONATE PHOSPHATASE"/>
    <property type="match status" value="1"/>
</dbReference>
<dbReference type="Proteomes" id="UP001464891">
    <property type="component" value="Unassembled WGS sequence"/>
</dbReference>
<dbReference type="GO" id="GO:0016787">
    <property type="term" value="F:hydrolase activity"/>
    <property type="evidence" value="ECO:0007669"/>
    <property type="project" value="UniProtKB-KW"/>
</dbReference>
<dbReference type="SFLD" id="SFLDG01129">
    <property type="entry name" value="C1.5:_HAD__Beta-PGM__Phosphata"/>
    <property type="match status" value="1"/>
</dbReference>
<evidence type="ECO:0000256" key="1">
    <source>
        <dbReference type="ARBA" id="ARBA00001946"/>
    </source>
</evidence>
<reference evidence="6 7" key="1">
    <citation type="submission" date="2022-04" db="EMBL/GenBank/DDBJ databases">
        <title>Positive selection, recombination, and allopatry shape intraspecific diversity of widespread and dominant cyanobacteria.</title>
        <authorList>
            <person name="Wei J."/>
            <person name="Shu W."/>
            <person name="Hu C."/>
        </authorList>
    </citation>
    <scope>NUCLEOTIDE SEQUENCE [LARGE SCALE GENOMIC DNA]</scope>
    <source>
        <strain evidence="6 7">GB2-A4</strain>
    </source>
</reference>
<dbReference type="PANTHER" id="PTHR46193:SF18">
    <property type="entry name" value="HEXITOL PHOSPHATASE B"/>
    <property type="match status" value="1"/>
</dbReference>
<dbReference type="InterPro" id="IPR041492">
    <property type="entry name" value="HAD_2"/>
</dbReference>
<dbReference type="InterPro" id="IPR023214">
    <property type="entry name" value="HAD_sf"/>
</dbReference>
<dbReference type="NCBIfam" id="TIGR01549">
    <property type="entry name" value="HAD-SF-IA-v1"/>
    <property type="match status" value="1"/>
</dbReference>
<dbReference type="CDD" id="cd07505">
    <property type="entry name" value="HAD_BPGM-like"/>
    <property type="match status" value="1"/>
</dbReference>
<dbReference type="Pfam" id="PF13419">
    <property type="entry name" value="HAD_2"/>
    <property type="match status" value="1"/>
</dbReference>
<proteinExistence type="inferred from homology"/>
<dbReference type="SUPFAM" id="SSF56784">
    <property type="entry name" value="HAD-like"/>
    <property type="match status" value="1"/>
</dbReference>
<dbReference type="InterPro" id="IPR006439">
    <property type="entry name" value="HAD-SF_hydro_IA"/>
</dbReference>
<comment type="similarity">
    <text evidence="2">Belongs to the HAD-like hydrolase superfamily. CbbY/CbbZ/Gph/YieH family.</text>
</comment>
<keyword evidence="4" id="KW-0460">Magnesium</keyword>
<evidence type="ECO:0000313" key="7">
    <source>
        <dbReference type="Proteomes" id="UP001464891"/>
    </source>
</evidence>
<accession>A0ABV0J606</accession>
<keyword evidence="3" id="KW-0479">Metal-binding</keyword>
<dbReference type="NCBIfam" id="TIGR01509">
    <property type="entry name" value="HAD-SF-IA-v3"/>
    <property type="match status" value="1"/>
</dbReference>
<keyword evidence="7" id="KW-1185">Reference proteome</keyword>
<gene>
    <name evidence="6" type="ORF">NC998_06360</name>
</gene>
<evidence type="ECO:0000256" key="2">
    <source>
        <dbReference type="ARBA" id="ARBA00006171"/>
    </source>
</evidence>
<dbReference type="Gene3D" id="3.40.50.1000">
    <property type="entry name" value="HAD superfamily/HAD-like"/>
    <property type="match status" value="1"/>
</dbReference>
<organism evidence="6 7">
    <name type="scientific">Trichocoleus desertorum GB2-A4</name>
    <dbReference type="NCBI Taxonomy" id="2933944"/>
    <lineage>
        <taxon>Bacteria</taxon>
        <taxon>Bacillati</taxon>
        <taxon>Cyanobacteriota</taxon>
        <taxon>Cyanophyceae</taxon>
        <taxon>Leptolyngbyales</taxon>
        <taxon>Trichocoleusaceae</taxon>
        <taxon>Trichocoleus</taxon>
    </lineage>
</organism>
<dbReference type="SFLD" id="SFLDS00003">
    <property type="entry name" value="Haloacid_Dehalogenase"/>
    <property type="match status" value="1"/>
</dbReference>
<protein>
    <submittedName>
        <fullName evidence="6">HAD-IA family hydrolase</fullName>
    </submittedName>
</protein>
<dbReference type="InterPro" id="IPR023198">
    <property type="entry name" value="PGP-like_dom2"/>
</dbReference>
<comment type="caution">
    <text evidence="6">The sequence shown here is derived from an EMBL/GenBank/DDBJ whole genome shotgun (WGS) entry which is preliminary data.</text>
</comment>
<dbReference type="InterPro" id="IPR051600">
    <property type="entry name" value="Beta-PGM-like"/>
</dbReference>
<evidence type="ECO:0000313" key="6">
    <source>
        <dbReference type="EMBL" id="MEP0816713.1"/>
    </source>
</evidence>
<sequence length="228" mass="24947">MLAAILFDLDGTLTNTDPIHFRAWQEHLSEHGLEIDETFYKTQISGKTNPVIIEEILPNLSVEAGQQLADAKELRFRELATQEITAMAGLTQILDWAQQQQLPLAVVTNAPPENAYFMLETLKLNAHFQTVVISDEIGVGKPDPAPYNIALERLNVAPEAAIAFEDSPSGIRSAVAAGIPTIGIASTHNLQVLYDLGAMLVIPDFTDEQLWALLKSPGKVDEPKLLVN</sequence>
<keyword evidence="5" id="KW-0119">Carbohydrate metabolism</keyword>
<keyword evidence="6" id="KW-0378">Hydrolase</keyword>
<dbReference type="PRINTS" id="PR00413">
    <property type="entry name" value="HADHALOGNASE"/>
</dbReference>
<evidence type="ECO:0000256" key="5">
    <source>
        <dbReference type="ARBA" id="ARBA00023277"/>
    </source>
</evidence>
<dbReference type="RefSeq" id="WP_190434268.1">
    <property type="nucleotide sequence ID" value="NZ_JAMPKM010000002.1"/>
</dbReference>
<dbReference type="SFLD" id="SFLDG01135">
    <property type="entry name" value="C1.5.6:_HAD__Beta-PGM__Phospha"/>
    <property type="match status" value="1"/>
</dbReference>